<organism evidence="1 2">
    <name type="scientific">Persea americana</name>
    <name type="common">Avocado</name>
    <dbReference type="NCBI Taxonomy" id="3435"/>
    <lineage>
        <taxon>Eukaryota</taxon>
        <taxon>Viridiplantae</taxon>
        <taxon>Streptophyta</taxon>
        <taxon>Embryophyta</taxon>
        <taxon>Tracheophyta</taxon>
        <taxon>Spermatophyta</taxon>
        <taxon>Magnoliopsida</taxon>
        <taxon>Magnoliidae</taxon>
        <taxon>Laurales</taxon>
        <taxon>Lauraceae</taxon>
        <taxon>Persea</taxon>
    </lineage>
</organism>
<dbReference type="EMBL" id="CM056810">
    <property type="protein sequence ID" value="KAJ8643278.1"/>
    <property type="molecule type" value="Genomic_DNA"/>
</dbReference>
<reference evidence="1 2" key="1">
    <citation type="journal article" date="2022" name="Hortic Res">
        <title>A haplotype resolved chromosomal level avocado genome allows analysis of novel avocado genes.</title>
        <authorList>
            <person name="Nath O."/>
            <person name="Fletcher S.J."/>
            <person name="Hayward A."/>
            <person name="Shaw L.M."/>
            <person name="Masouleh A.K."/>
            <person name="Furtado A."/>
            <person name="Henry R.J."/>
            <person name="Mitter N."/>
        </authorList>
    </citation>
    <scope>NUCLEOTIDE SEQUENCE [LARGE SCALE GENOMIC DNA]</scope>
    <source>
        <strain evidence="2">cv. Hass</strain>
    </source>
</reference>
<proteinExistence type="predicted"/>
<name>A0ACC2MCW1_PERAE</name>
<dbReference type="Proteomes" id="UP001234297">
    <property type="component" value="Chromosome 2"/>
</dbReference>
<evidence type="ECO:0000313" key="2">
    <source>
        <dbReference type="Proteomes" id="UP001234297"/>
    </source>
</evidence>
<keyword evidence="2" id="KW-1185">Reference proteome</keyword>
<evidence type="ECO:0000313" key="1">
    <source>
        <dbReference type="EMBL" id="KAJ8643278.1"/>
    </source>
</evidence>
<accession>A0ACC2MCW1</accession>
<protein>
    <submittedName>
        <fullName evidence="1">Uncharacterized protein</fullName>
    </submittedName>
</protein>
<comment type="caution">
    <text evidence="1">The sequence shown here is derived from an EMBL/GenBank/DDBJ whole genome shotgun (WGS) entry which is preliminary data.</text>
</comment>
<gene>
    <name evidence="1" type="ORF">MRB53_005026</name>
</gene>
<sequence>MTALEKKTVILVTRQVEFLVESDSILVMEGGHITQSGSYVELLKAGTAFEQLMNAHHDAMAVFESVNMEQMDEARKTGVNQMGSTGLQLSRETSEGEISVKGVSKIQLTQDEEKEIGNVGWKPYNDYIYVSKGTILFASLVLLHTLFVILQSASTYWLAIAIQIPHIGNAVLLGVYAGISTFNCISVYLRTLAATHLGLKASKEFFTGLMNSLFKAPILFFDSTPVGRILTRASSDLSVVDFDIPYATAYALTGAIEVVTTIIIMATVTWQVLIVAIPVTLVAMYVQMESFIHNNLKLIDTDATLFFHTNAAMEWVLLRVEALQNLTIFTVMLLLVLLPAGTIHPGNRVGVVERTGSGKTTLISALFRLIELVGGRILIDGLDICFMGLENLRMKLSIIPQEPALFGGTIRSNLDPLNLYSDHEIWKV</sequence>